<feature type="transmembrane region" description="Helical" evidence="1">
    <location>
        <begin position="74"/>
        <end position="92"/>
    </location>
</feature>
<organism evidence="2 3">
    <name type="scientific">Mycolicibacterium conceptionense</name>
    <dbReference type="NCBI Taxonomy" id="451644"/>
    <lineage>
        <taxon>Bacteria</taxon>
        <taxon>Bacillati</taxon>
        <taxon>Actinomycetota</taxon>
        <taxon>Actinomycetes</taxon>
        <taxon>Mycobacteriales</taxon>
        <taxon>Mycobacteriaceae</taxon>
        <taxon>Mycolicibacterium</taxon>
    </lineage>
</organism>
<accession>A0A0J8U4G7</accession>
<keyword evidence="1" id="KW-0812">Transmembrane</keyword>
<feature type="transmembrane region" description="Helical" evidence="1">
    <location>
        <begin position="139"/>
        <end position="156"/>
    </location>
</feature>
<proteinExistence type="predicted"/>
<dbReference type="RefSeq" id="WP_048896233.1">
    <property type="nucleotide sequence ID" value="NZ_LFOD01000025.1"/>
</dbReference>
<feature type="transmembrane region" description="Helical" evidence="1">
    <location>
        <begin position="45"/>
        <end position="68"/>
    </location>
</feature>
<sequence>MTFARPSRGSAGPDTDLVEQLLSRTHDDPRMRRQVYEFFDHEGRAWFHTGITAVASSIGIGMTLTGILEAGAKLAGVSMLVSALLYVGPSAIKASRRASRLSRVSDPALASRAIPYTLAGVLIGVCEVILGISPPNTNGLMVLLLPLTVLLALAYADRRRTRPMVQALDARGGAQ</sequence>
<gene>
    <name evidence="2" type="ORF">ACT17_23060</name>
</gene>
<dbReference type="EMBL" id="LFOD01000025">
    <property type="protein sequence ID" value="KMV15972.1"/>
    <property type="molecule type" value="Genomic_DNA"/>
</dbReference>
<comment type="caution">
    <text evidence="2">The sequence shown here is derived from an EMBL/GenBank/DDBJ whole genome shotgun (WGS) entry which is preliminary data.</text>
</comment>
<evidence type="ECO:0000313" key="2">
    <source>
        <dbReference type="EMBL" id="KMV15972.1"/>
    </source>
</evidence>
<dbReference type="PATRIC" id="fig|451644.5.peg.4762"/>
<dbReference type="Proteomes" id="UP000037594">
    <property type="component" value="Unassembled WGS sequence"/>
</dbReference>
<reference evidence="2 3" key="1">
    <citation type="submission" date="2015-06" db="EMBL/GenBank/DDBJ databases">
        <title>Genome sequence of Mycobacterium conceptionense strain MLE.</title>
        <authorList>
            <person name="Greninger A.L."/>
            <person name="Cunningham G."/>
            <person name="Chiu C.Y."/>
            <person name="Miller S."/>
        </authorList>
    </citation>
    <scope>NUCLEOTIDE SEQUENCE [LARGE SCALE GENOMIC DNA]</scope>
    <source>
        <strain evidence="2 3">MLE</strain>
    </source>
</reference>
<keyword evidence="1" id="KW-1133">Transmembrane helix</keyword>
<name>A0A0J8U4G7_9MYCO</name>
<feature type="transmembrane region" description="Helical" evidence="1">
    <location>
        <begin position="113"/>
        <end position="133"/>
    </location>
</feature>
<evidence type="ECO:0000256" key="1">
    <source>
        <dbReference type="SAM" id="Phobius"/>
    </source>
</evidence>
<evidence type="ECO:0000313" key="3">
    <source>
        <dbReference type="Proteomes" id="UP000037594"/>
    </source>
</evidence>
<protein>
    <submittedName>
        <fullName evidence="2">Uncharacterized protein</fullName>
    </submittedName>
</protein>
<dbReference type="AlphaFoldDB" id="A0A0J8U4G7"/>
<keyword evidence="1" id="KW-0472">Membrane</keyword>